<reference evidence="7" key="1">
    <citation type="submission" date="2014-11" db="EMBL/GenBank/DDBJ databases">
        <authorList>
            <person name="Malar M.C."/>
            <person name="Sen D."/>
            <person name="Tripathy S."/>
        </authorList>
    </citation>
    <scope>NUCLEOTIDE SEQUENCE</scope>
    <source>
        <strain evidence="7">BDU141951</strain>
    </source>
</reference>
<sequence length="642" mass="70045">MIWIDWLIVLAYLLLTLWLGLYLSRRASGSLVDFFVSGRSLPWWLAGTSMAATTFSIDTPLYIAGVVGTRGIAGNWEWWSFGIAHVVMIYVFSRLWRRSEIVTDAELTELRYGGSMGAWLRGIKAFLFAVPINCIGIGYAMLAMVKVITALQLWESLGFEPGDDAKLWSVIGVSIFVLVYAGFSGLWGVVATDFFQFFLALFGAIVVAGAALIKIGGMGSLVEQINTQFGPDTLALVPLQWGDGGIRWSETAGISVNTFLAYIGLQWWAFRRSDGGGEFIQRLAASKDEAEAEKAAWFFNILHYVVRTWPWVVVALVALVVYPNLEDRELGYPMLMSDFLPPVLLGLVVASLIAAFMSTVSTLINWGASYLTNDLYARFINRDAADAELVLAGRSASVLVTVLGATAAFFAQDVTTIFRLVIAIGTGPGLVLILRWFWWRINAAAELASMVAGFIIGLLTMPIADPATAQNPLVIGLAALQSRVTILQTTDFGQRLLVIASITTVIWVAAMYLTSPESPETLARFYQKVHPGGPGWNRQRIAVGEQPIRLITFAGGWPQLGFDQPGISPEQDLLLQGQQVIAAIGLLFGTMFAIGGFLLLQPLVGWLGLIIAVLGGVWLRRLQRARIAPMPRPGLEDVGDGL</sequence>
<dbReference type="PANTHER" id="PTHR11819:SF77">
    <property type="entry name" value="SODIUM_GLUCOSE COTRANSPORT PROTEIN"/>
    <property type="match status" value="1"/>
</dbReference>
<evidence type="ECO:0000256" key="6">
    <source>
        <dbReference type="RuleBase" id="RU362091"/>
    </source>
</evidence>
<dbReference type="Gene3D" id="1.20.1730.10">
    <property type="entry name" value="Sodium/glucose cotransporter"/>
    <property type="match status" value="1"/>
</dbReference>
<dbReference type="EMBL" id="JTHE02000003">
    <property type="protein sequence ID" value="NEV69008.1"/>
    <property type="molecule type" value="Genomic_DNA"/>
</dbReference>
<comment type="subcellular location">
    <subcellularLocation>
        <location evidence="1">Membrane</location>
        <topology evidence="1">Multi-pass membrane protein</topology>
    </subcellularLocation>
</comment>
<reference evidence="7" key="3">
    <citation type="submission" date="2020-02" db="EMBL/GenBank/DDBJ databases">
        <authorList>
            <person name="Sarangi A.N."/>
            <person name="Ghosh S."/>
            <person name="Mukherjee M."/>
            <person name="Tripathy S."/>
        </authorList>
    </citation>
    <scope>NUCLEOTIDE SEQUENCE</scope>
    <source>
        <strain evidence="7">BDU141951</strain>
    </source>
</reference>
<proteinExistence type="inferred from homology"/>
<accession>A0A0C1Y621</accession>
<dbReference type="CDD" id="cd11477">
    <property type="entry name" value="SLC5sbd_u1"/>
    <property type="match status" value="1"/>
</dbReference>
<evidence type="ECO:0000256" key="3">
    <source>
        <dbReference type="ARBA" id="ARBA00022692"/>
    </source>
</evidence>
<dbReference type="AlphaFoldDB" id="A0A0C1Y621"/>
<keyword evidence="5" id="KW-0472">Membrane</keyword>
<dbReference type="Pfam" id="PF00474">
    <property type="entry name" value="SSF"/>
    <property type="match status" value="1"/>
</dbReference>
<evidence type="ECO:0000256" key="5">
    <source>
        <dbReference type="ARBA" id="ARBA00023136"/>
    </source>
</evidence>
<evidence type="ECO:0000256" key="1">
    <source>
        <dbReference type="ARBA" id="ARBA00004141"/>
    </source>
</evidence>
<dbReference type="PROSITE" id="PS50283">
    <property type="entry name" value="NA_SOLUT_SYMP_3"/>
    <property type="match status" value="1"/>
</dbReference>
<protein>
    <submittedName>
        <fullName evidence="7">Na+:solute symporter</fullName>
    </submittedName>
</protein>
<dbReference type="InterPro" id="IPR001734">
    <property type="entry name" value="Na/solute_symporter"/>
</dbReference>
<gene>
    <name evidence="7" type="ORF">QQ91_018065</name>
</gene>
<dbReference type="PANTHER" id="PTHR11819">
    <property type="entry name" value="SOLUTE CARRIER FAMILY 5"/>
    <property type="match status" value="1"/>
</dbReference>
<organism evidence="7">
    <name type="scientific">Lyngbya confervoides BDU141951</name>
    <dbReference type="NCBI Taxonomy" id="1574623"/>
    <lineage>
        <taxon>Bacteria</taxon>
        <taxon>Bacillati</taxon>
        <taxon>Cyanobacteriota</taxon>
        <taxon>Cyanophyceae</taxon>
        <taxon>Oscillatoriophycideae</taxon>
        <taxon>Oscillatoriales</taxon>
        <taxon>Microcoleaceae</taxon>
        <taxon>Lyngbya</taxon>
    </lineage>
</organism>
<dbReference type="GO" id="GO:0005886">
    <property type="term" value="C:plasma membrane"/>
    <property type="evidence" value="ECO:0007669"/>
    <property type="project" value="TreeGrafter"/>
</dbReference>
<evidence type="ECO:0000256" key="2">
    <source>
        <dbReference type="ARBA" id="ARBA00006434"/>
    </source>
</evidence>
<evidence type="ECO:0000256" key="4">
    <source>
        <dbReference type="ARBA" id="ARBA00022989"/>
    </source>
</evidence>
<evidence type="ECO:0000313" key="7">
    <source>
        <dbReference type="EMBL" id="NEV69008.1"/>
    </source>
</evidence>
<keyword evidence="4" id="KW-1133">Transmembrane helix</keyword>
<dbReference type="GO" id="GO:0005412">
    <property type="term" value="F:D-glucose:sodium symporter activity"/>
    <property type="evidence" value="ECO:0007669"/>
    <property type="project" value="TreeGrafter"/>
</dbReference>
<comment type="similarity">
    <text evidence="2 6">Belongs to the sodium:solute symporter (SSF) (TC 2.A.21) family.</text>
</comment>
<keyword evidence="3" id="KW-0812">Transmembrane</keyword>
<reference evidence="7" key="2">
    <citation type="journal article" date="2015" name="Genome Announc.">
        <title>Draft Genome Sequence of Filamentous Marine Cyanobacterium Lyngbya confervoides Strain BDU141951.</title>
        <authorList>
            <person name="Chandrababunaidu M.M."/>
            <person name="Sen D."/>
            <person name="Tripathy S."/>
        </authorList>
    </citation>
    <scope>NUCLEOTIDE SEQUENCE</scope>
    <source>
        <strain evidence="7">BDU141951</strain>
    </source>
</reference>
<comment type="caution">
    <text evidence="7">The sequence shown here is derived from an EMBL/GenBank/DDBJ whole genome shotgun (WGS) entry which is preliminary data.</text>
</comment>
<dbReference type="InterPro" id="IPR038377">
    <property type="entry name" value="Na/Glc_symporter_sf"/>
</dbReference>
<name>A0A0C1Y621_9CYAN</name>